<dbReference type="AlphaFoldDB" id="A0A9P4UQ61"/>
<evidence type="ECO:0000313" key="5">
    <source>
        <dbReference type="EMBL" id="KAF2720720.1"/>
    </source>
</evidence>
<reference evidence="5" key="1">
    <citation type="journal article" date="2020" name="Stud. Mycol.">
        <title>101 Dothideomycetes genomes: a test case for predicting lifestyles and emergence of pathogens.</title>
        <authorList>
            <person name="Haridas S."/>
            <person name="Albert R."/>
            <person name="Binder M."/>
            <person name="Bloem J."/>
            <person name="Labutti K."/>
            <person name="Salamov A."/>
            <person name="Andreopoulos B."/>
            <person name="Baker S."/>
            <person name="Barry K."/>
            <person name="Bills G."/>
            <person name="Bluhm B."/>
            <person name="Cannon C."/>
            <person name="Castanera R."/>
            <person name="Culley D."/>
            <person name="Daum C."/>
            <person name="Ezra D."/>
            <person name="Gonzalez J."/>
            <person name="Henrissat B."/>
            <person name="Kuo A."/>
            <person name="Liang C."/>
            <person name="Lipzen A."/>
            <person name="Lutzoni F."/>
            <person name="Magnuson J."/>
            <person name="Mondo S."/>
            <person name="Nolan M."/>
            <person name="Ohm R."/>
            <person name="Pangilinan J."/>
            <person name="Park H.-J."/>
            <person name="Ramirez L."/>
            <person name="Alfaro M."/>
            <person name="Sun H."/>
            <person name="Tritt A."/>
            <person name="Yoshinaga Y."/>
            <person name="Zwiers L.-H."/>
            <person name="Turgeon B."/>
            <person name="Goodwin S."/>
            <person name="Spatafora J."/>
            <person name="Crous P."/>
            <person name="Grigoriev I."/>
        </authorList>
    </citation>
    <scope>NUCLEOTIDE SEQUENCE</scope>
    <source>
        <strain evidence="5">CBS 116435</strain>
    </source>
</reference>
<feature type="repeat" description="ANK" evidence="3">
    <location>
        <begin position="60"/>
        <end position="92"/>
    </location>
</feature>
<dbReference type="PANTHER" id="PTHR24198:SF165">
    <property type="entry name" value="ANKYRIN REPEAT-CONTAINING PROTEIN-RELATED"/>
    <property type="match status" value="1"/>
</dbReference>
<name>A0A9P4UQ61_9PEZI</name>
<keyword evidence="2 3" id="KW-0040">ANK repeat</keyword>
<feature type="repeat" description="ANK" evidence="3">
    <location>
        <begin position="93"/>
        <end position="121"/>
    </location>
</feature>
<dbReference type="PANTHER" id="PTHR24198">
    <property type="entry name" value="ANKYRIN REPEAT AND PROTEIN KINASE DOMAIN-CONTAINING PROTEIN"/>
    <property type="match status" value="1"/>
</dbReference>
<keyword evidence="1" id="KW-0677">Repeat</keyword>
<dbReference type="InterPro" id="IPR036770">
    <property type="entry name" value="Ankyrin_rpt-contain_sf"/>
</dbReference>
<evidence type="ECO:0000313" key="6">
    <source>
        <dbReference type="Proteomes" id="UP000799441"/>
    </source>
</evidence>
<dbReference type="PROSITE" id="PS50088">
    <property type="entry name" value="ANK_REPEAT"/>
    <property type="match status" value="3"/>
</dbReference>
<comment type="caution">
    <text evidence="5">The sequence shown here is derived from an EMBL/GenBank/DDBJ whole genome shotgun (WGS) entry which is preliminary data.</text>
</comment>
<dbReference type="Gene3D" id="1.25.40.20">
    <property type="entry name" value="Ankyrin repeat-containing domain"/>
    <property type="match status" value="1"/>
</dbReference>
<dbReference type="PROSITE" id="PS50297">
    <property type="entry name" value="ANK_REP_REGION"/>
    <property type="match status" value="3"/>
</dbReference>
<keyword evidence="6" id="KW-1185">Reference proteome</keyword>
<dbReference type="OrthoDB" id="1722345at2759"/>
<feature type="repeat" description="ANK" evidence="3">
    <location>
        <begin position="27"/>
        <end position="59"/>
    </location>
</feature>
<evidence type="ECO:0000256" key="1">
    <source>
        <dbReference type="ARBA" id="ARBA00022737"/>
    </source>
</evidence>
<organism evidence="5 6">
    <name type="scientific">Polychaeton citri CBS 116435</name>
    <dbReference type="NCBI Taxonomy" id="1314669"/>
    <lineage>
        <taxon>Eukaryota</taxon>
        <taxon>Fungi</taxon>
        <taxon>Dikarya</taxon>
        <taxon>Ascomycota</taxon>
        <taxon>Pezizomycotina</taxon>
        <taxon>Dothideomycetes</taxon>
        <taxon>Dothideomycetidae</taxon>
        <taxon>Capnodiales</taxon>
        <taxon>Capnodiaceae</taxon>
        <taxon>Polychaeton</taxon>
    </lineage>
</organism>
<gene>
    <name evidence="5" type="ORF">K431DRAFT_89140</name>
</gene>
<dbReference type="InterPro" id="IPR002110">
    <property type="entry name" value="Ankyrin_rpt"/>
</dbReference>
<evidence type="ECO:0000256" key="3">
    <source>
        <dbReference type="PROSITE-ProRule" id="PRU00023"/>
    </source>
</evidence>
<proteinExistence type="predicted"/>
<dbReference type="EMBL" id="MU003797">
    <property type="protein sequence ID" value="KAF2720720.1"/>
    <property type="molecule type" value="Genomic_DNA"/>
</dbReference>
<dbReference type="SUPFAM" id="SSF48403">
    <property type="entry name" value="Ankyrin repeat"/>
    <property type="match status" value="1"/>
</dbReference>
<evidence type="ECO:0000256" key="2">
    <source>
        <dbReference type="ARBA" id="ARBA00023043"/>
    </source>
</evidence>
<dbReference type="Proteomes" id="UP000799441">
    <property type="component" value="Unassembled WGS sequence"/>
</dbReference>
<sequence>MSHDTSLPVTPMDYPPTSWHPPSNLPEREPLLHRAVGRGSVKVVKTLLDNGARVNTVDNSGSSALFVAVRCQSTEIAEVLLSYGANPNRADATGMTLLEIAVELADDSLVKLLVQSGARIT</sequence>
<feature type="region of interest" description="Disordered" evidence="4">
    <location>
        <begin position="1"/>
        <end position="26"/>
    </location>
</feature>
<evidence type="ECO:0000256" key="4">
    <source>
        <dbReference type="SAM" id="MobiDB-lite"/>
    </source>
</evidence>
<dbReference type="SMART" id="SM00248">
    <property type="entry name" value="ANK"/>
    <property type="match status" value="3"/>
</dbReference>
<protein>
    <submittedName>
        <fullName evidence="5">Ankyrin</fullName>
    </submittedName>
</protein>
<accession>A0A9P4UQ61</accession>
<dbReference type="Pfam" id="PF12796">
    <property type="entry name" value="Ank_2"/>
    <property type="match status" value="1"/>
</dbReference>